<dbReference type="EMBL" id="CM046398">
    <property type="protein sequence ID" value="KAI8531529.1"/>
    <property type="molecule type" value="Genomic_DNA"/>
</dbReference>
<accession>A0ACC0LT58</accession>
<name>A0ACC0LT58_RHOML</name>
<keyword evidence="2" id="KW-1185">Reference proteome</keyword>
<evidence type="ECO:0000313" key="1">
    <source>
        <dbReference type="EMBL" id="KAI8531529.1"/>
    </source>
</evidence>
<protein>
    <submittedName>
        <fullName evidence="1">Uncharacterized protein</fullName>
    </submittedName>
</protein>
<reference evidence="1" key="1">
    <citation type="submission" date="2022-02" db="EMBL/GenBank/DDBJ databases">
        <title>Plant Genome Project.</title>
        <authorList>
            <person name="Zhang R.-G."/>
        </authorList>
    </citation>
    <scope>NUCLEOTIDE SEQUENCE</scope>
    <source>
        <strain evidence="1">AT1</strain>
    </source>
</reference>
<comment type="caution">
    <text evidence="1">The sequence shown here is derived from an EMBL/GenBank/DDBJ whole genome shotgun (WGS) entry which is preliminary data.</text>
</comment>
<sequence length="52" mass="5849">MHTQAHPNTCLGRIWNLCFRNLNKPFSISTHGKFLALLDAPARCISQVPLLC</sequence>
<evidence type="ECO:0000313" key="2">
    <source>
        <dbReference type="Proteomes" id="UP001062846"/>
    </source>
</evidence>
<dbReference type="Proteomes" id="UP001062846">
    <property type="component" value="Chromosome 11"/>
</dbReference>
<proteinExistence type="predicted"/>
<organism evidence="1 2">
    <name type="scientific">Rhododendron molle</name>
    <name type="common">Chinese azalea</name>
    <name type="synonym">Azalea mollis</name>
    <dbReference type="NCBI Taxonomy" id="49168"/>
    <lineage>
        <taxon>Eukaryota</taxon>
        <taxon>Viridiplantae</taxon>
        <taxon>Streptophyta</taxon>
        <taxon>Embryophyta</taxon>
        <taxon>Tracheophyta</taxon>
        <taxon>Spermatophyta</taxon>
        <taxon>Magnoliopsida</taxon>
        <taxon>eudicotyledons</taxon>
        <taxon>Gunneridae</taxon>
        <taxon>Pentapetalae</taxon>
        <taxon>asterids</taxon>
        <taxon>Ericales</taxon>
        <taxon>Ericaceae</taxon>
        <taxon>Ericoideae</taxon>
        <taxon>Rhodoreae</taxon>
        <taxon>Rhododendron</taxon>
    </lineage>
</organism>
<gene>
    <name evidence="1" type="ORF">RHMOL_Rhmol11G0143400</name>
</gene>